<sequence length="472" mass="52762">MRTMWKRILGATLAFVLLQPTLGFAAPNIVFILVDDLRWDDLGCAGNDFVSTPNIDRIAREGAQFQNAFATTPLCSPSRGSILTGQFARVHGITDNTDRSEQSHRLKTFPQELQHAGYETAYFGKWHMGNDNTQRPGFDRWFCLTGQGTSFDPVVNDDGKEVQRTGYVTDVLNEESVKFLRTKHAKPFMFYLSHKAIHPETYQGPDGKLSDPTLSNFIPAPRHKELYSDAKITRRPSAGVPPTDKPALQQKIDGLPPLGPETGSSDTVILNRLRMLKAVDEGVGEILKALEESGELDNTLIVVAGDHGYFYGEHGLSIERRLAYEESIRIPLIMRYPPLIAAASEPASLVQTIDIAPTFVELGGGEIQPAYQGRSLLPLMKGETPPDWRQAVLVEYFSDTVFPRMKQMGYEAVRGERWKYIHFTDQQGMDELYDLRSDPYELHNLADNPDSAGDLAEMKGELKQLLESTASR</sequence>
<dbReference type="PANTHER" id="PTHR43108:SF8">
    <property type="entry name" value="SD21168P"/>
    <property type="match status" value="1"/>
</dbReference>
<accession>A0A5K7X8W5</accession>
<evidence type="ECO:0000256" key="2">
    <source>
        <dbReference type="ARBA" id="ARBA00022729"/>
    </source>
</evidence>
<dbReference type="Proteomes" id="UP000326837">
    <property type="component" value="Chromosome"/>
</dbReference>
<dbReference type="EMBL" id="AP021861">
    <property type="protein sequence ID" value="BBO32795.1"/>
    <property type="molecule type" value="Genomic_DNA"/>
</dbReference>
<dbReference type="InterPro" id="IPR000917">
    <property type="entry name" value="Sulfatase_N"/>
</dbReference>
<dbReference type="Pfam" id="PF00884">
    <property type="entry name" value="Sulfatase"/>
    <property type="match status" value="1"/>
</dbReference>
<organism evidence="6 7">
    <name type="scientific">Lacipirellula parvula</name>
    <dbReference type="NCBI Taxonomy" id="2650471"/>
    <lineage>
        <taxon>Bacteria</taxon>
        <taxon>Pseudomonadati</taxon>
        <taxon>Planctomycetota</taxon>
        <taxon>Planctomycetia</taxon>
        <taxon>Pirellulales</taxon>
        <taxon>Lacipirellulaceae</taxon>
        <taxon>Lacipirellula</taxon>
    </lineage>
</organism>
<keyword evidence="3 6" id="KW-0378">Hydrolase</keyword>
<keyword evidence="4" id="KW-0325">Glycoprotein</keyword>
<gene>
    <name evidence="6" type="ORF">PLANPX_2407</name>
</gene>
<dbReference type="EC" id="3.1.6.1" evidence="6"/>
<dbReference type="AlphaFoldDB" id="A0A5K7X8W5"/>
<evidence type="ECO:0000313" key="7">
    <source>
        <dbReference type="Proteomes" id="UP000326837"/>
    </source>
</evidence>
<keyword evidence="2" id="KW-0732">Signal</keyword>
<comment type="similarity">
    <text evidence="1">Belongs to the sulfatase family.</text>
</comment>
<reference evidence="7" key="1">
    <citation type="submission" date="2019-10" db="EMBL/GenBank/DDBJ databases">
        <title>Lacipirellula parvula gen. nov., sp. nov., representing a lineage of planctomycetes widespread in freshwater anoxic habitats, and description of the family Lacipirellulaceae.</title>
        <authorList>
            <person name="Dedysh S.N."/>
            <person name="Kulichevskaya I.S."/>
            <person name="Beletsky A.V."/>
            <person name="Rakitin A.L."/>
            <person name="Mardanov A.V."/>
            <person name="Ivanova A.A."/>
            <person name="Saltykova V.X."/>
            <person name="Rijpstra W.I.C."/>
            <person name="Sinninghe Damste J.S."/>
            <person name="Ravin N.V."/>
        </authorList>
    </citation>
    <scope>NUCLEOTIDE SEQUENCE [LARGE SCALE GENOMIC DNA]</scope>
    <source>
        <strain evidence="7">PX69</strain>
    </source>
</reference>
<proteinExistence type="inferred from homology"/>
<protein>
    <submittedName>
        <fullName evidence="6">Arylsulfatase</fullName>
        <ecNumber evidence="6">3.1.6.1</ecNumber>
    </submittedName>
</protein>
<evidence type="ECO:0000256" key="4">
    <source>
        <dbReference type="ARBA" id="ARBA00023180"/>
    </source>
</evidence>
<dbReference type="Gene3D" id="3.40.720.10">
    <property type="entry name" value="Alkaline Phosphatase, subunit A"/>
    <property type="match status" value="1"/>
</dbReference>
<dbReference type="InterPro" id="IPR017850">
    <property type="entry name" value="Alkaline_phosphatase_core_sf"/>
</dbReference>
<dbReference type="CDD" id="cd16031">
    <property type="entry name" value="G6S_like"/>
    <property type="match status" value="1"/>
</dbReference>
<dbReference type="InterPro" id="IPR024607">
    <property type="entry name" value="Sulfatase_CS"/>
</dbReference>
<evidence type="ECO:0000256" key="1">
    <source>
        <dbReference type="ARBA" id="ARBA00008779"/>
    </source>
</evidence>
<dbReference type="PROSITE" id="PS00523">
    <property type="entry name" value="SULFATASE_1"/>
    <property type="match status" value="1"/>
</dbReference>
<evidence type="ECO:0000259" key="5">
    <source>
        <dbReference type="Pfam" id="PF00884"/>
    </source>
</evidence>
<feature type="domain" description="Sulfatase N-terminal" evidence="5">
    <location>
        <begin position="27"/>
        <end position="364"/>
    </location>
</feature>
<evidence type="ECO:0000313" key="6">
    <source>
        <dbReference type="EMBL" id="BBO32795.1"/>
    </source>
</evidence>
<dbReference type="PANTHER" id="PTHR43108">
    <property type="entry name" value="N-ACETYLGLUCOSAMINE-6-SULFATASE FAMILY MEMBER"/>
    <property type="match status" value="1"/>
</dbReference>
<keyword evidence="7" id="KW-1185">Reference proteome</keyword>
<name>A0A5K7X8W5_9BACT</name>
<evidence type="ECO:0000256" key="3">
    <source>
        <dbReference type="ARBA" id="ARBA00022801"/>
    </source>
</evidence>
<dbReference type="KEGG" id="lpav:PLANPX_2407"/>
<dbReference type="SUPFAM" id="SSF53649">
    <property type="entry name" value="Alkaline phosphatase-like"/>
    <property type="match status" value="1"/>
</dbReference>
<dbReference type="GO" id="GO:0004065">
    <property type="term" value="F:arylsulfatase activity"/>
    <property type="evidence" value="ECO:0007669"/>
    <property type="project" value="UniProtKB-EC"/>
</dbReference>